<keyword evidence="2" id="KW-1185">Reference proteome</keyword>
<feature type="non-terminal residue" evidence="1">
    <location>
        <position position="1"/>
    </location>
</feature>
<feature type="non-terminal residue" evidence="1">
    <location>
        <position position="129"/>
    </location>
</feature>
<organism evidence="1 2">
    <name type="scientific">Elysia chlorotica</name>
    <name type="common">Eastern emerald elysia</name>
    <name type="synonym">Sea slug</name>
    <dbReference type="NCBI Taxonomy" id="188477"/>
    <lineage>
        <taxon>Eukaryota</taxon>
        <taxon>Metazoa</taxon>
        <taxon>Spiralia</taxon>
        <taxon>Lophotrochozoa</taxon>
        <taxon>Mollusca</taxon>
        <taxon>Gastropoda</taxon>
        <taxon>Heterobranchia</taxon>
        <taxon>Euthyneura</taxon>
        <taxon>Panpulmonata</taxon>
        <taxon>Sacoglossa</taxon>
        <taxon>Placobranchoidea</taxon>
        <taxon>Plakobranchidae</taxon>
        <taxon>Elysia</taxon>
    </lineage>
</organism>
<dbReference type="Proteomes" id="UP000271974">
    <property type="component" value="Unassembled WGS sequence"/>
</dbReference>
<comment type="caution">
    <text evidence="1">The sequence shown here is derived from an EMBL/GenBank/DDBJ whole genome shotgun (WGS) entry which is preliminary data.</text>
</comment>
<dbReference type="AlphaFoldDB" id="A0A3S1HL71"/>
<reference evidence="1 2" key="1">
    <citation type="submission" date="2019-01" db="EMBL/GenBank/DDBJ databases">
        <title>A draft genome assembly of the solar-powered sea slug Elysia chlorotica.</title>
        <authorList>
            <person name="Cai H."/>
            <person name="Li Q."/>
            <person name="Fang X."/>
            <person name="Li J."/>
            <person name="Curtis N.E."/>
            <person name="Altenburger A."/>
            <person name="Shibata T."/>
            <person name="Feng M."/>
            <person name="Maeda T."/>
            <person name="Schwartz J.A."/>
            <person name="Shigenobu S."/>
            <person name="Lundholm N."/>
            <person name="Nishiyama T."/>
            <person name="Yang H."/>
            <person name="Hasebe M."/>
            <person name="Li S."/>
            <person name="Pierce S.K."/>
            <person name="Wang J."/>
        </authorList>
    </citation>
    <scope>NUCLEOTIDE SEQUENCE [LARGE SCALE GENOMIC DNA]</scope>
    <source>
        <strain evidence="1">EC2010</strain>
        <tissue evidence="1">Whole organism of an adult</tissue>
    </source>
</reference>
<sequence length="129" mass="13689">AVWMLRLDVQEMGSRVLCCVAAVLTHVQLGASLFWSEGYGLDVHLAGMGLQGASLCESLAAVLAFVGPDTYPHTCVSSCVPLEIEGVVEALATDPAQVPLVGAVVFQVSVQKTLEIKRPVAYMALWFAV</sequence>
<name>A0A3S1HL71_ELYCH</name>
<evidence type="ECO:0000313" key="1">
    <source>
        <dbReference type="EMBL" id="RUS81759.1"/>
    </source>
</evidence>
<evidence type="ECO:0000313" key="2">
    <source>
        <dbReference type="Proteomes" id="UP000271974"/>
    </source>
</evidence>
<dbReference type="EMBL" id="RQTK01000321">
    <property type="protein sequence ID" value="RUS81759.1"/>
    <property type="molecule type" value="Genomic_DNA"/>
</dbReference>
<gene>
    <name evidence="1" type="ORF">EGW08_010451</name>
</gene>
<proteinExistence type="predicted"/>
<accession>A0A3S1HL71</accession>
<protein>
    <submittedName>
        <fullName evidence="1">Uncharacterized protein</fullName>
    </submittedName>
</protein>